<feature type="region of interest" description="Disordered" evidence="1">
    <location>
        <begin position="1"/>
        <end position="203"/>
    </location>
</feature>
<feature type="compositionally biased region" description="Basic and acidic residues" evidence="1">
    <location>
        <begin position="167"/>
        <end position="176"/>
    </location>
</feature>
<dbReference type="AlphaFoldDB" id="A0A2P5HIY3"/>
<feature type="compositionally biased region" description="Low complexity" evidence="1">
    <location>
        <begin position="104"/>
        <end position="121"/>
    </location>
</feature>
<feature type="compositionally biased region" description="Basic residues" evidence="1">
    <location>
        <begin position="193"/>
        <end position="203"/>
    </location>
</feature>
<protein>
    <submittedName>
        <fullName evidence="2">Uncharacterized protein</fullName>
    </submittedName>
</protein>
<evidence type="ECO:0000256" key="1">
    <source>
        <dbReference type="SAM" id="MobiDB-lite"/>
    </source>
</evidence>
<evidence type="ECO:0000313" key="3">
    <source>
        <dbReference type="Proteomes" id="UP000094444"/>
    </source>
</evidence>
<keyword evidence="3" id="KW-1185">Reference proteome</keyword>
<name>A0A2P5HIY3_DIAHE</name>
<sequence length="203" mass="20917">MSSQRQPSDHQQPQQGGNRASSSTGSSGSQRYVLQPATYVAGAPTTHASPGSAHGSGSSHGASASSGTSERARIIDMYGKDWRSTASGTDSQGSREVPIVYYPSGHPGASQHGAAAAAPTGSGPGRPCSAGEGPSQPRGTGPAAARAYAVQQEIDARPPITYGSESRSAEKARELQQKSVSSFVKRSAEKAKEKAKKKFFAKK</sequence>
<feature type="compositionally biased region" description="Low complexity" evidence="1">
    <location>
        <begin position="1"/>
        <end position="29"/>
    </location>
</feature>
<gene>
    <name evidence="2" type="ORF">DHEL01_v211390</name>
</gene>
<feature type="compositionally biased region" description="Basic and acidic residues" evidence="1">
    <location>
        <begin position="70"/>
        <end position="83"/>
    </location>
</feature>
<comment type="caution">
    <text evidence="2">The sequence shown here is derived from an EMBL/GenBank/DDBJ whole genome shotgun (WGS) entry which is preliminary data.</text>
</comment>
<feature type="compositionally biased region" description="Polar residues" evidence="1">
    <location>
        <begin position="84"/>
        <end position="94"/>
    </location>
</feature>
<reference evidence="2" key="1">
    <citation type="submission" date="2017-09" db="EMBL/GenBank/DDBJ databases">
        <title>Polyketide synthases of a Diaporthe helianthi virulent isolate.</title>
        <authorList>
            <person name="Baroncelli R."/>
        </authorList>
    </citation>
    <scope>NUCLEOTIDE SEQUENCE [LARGE SCALE GENOMIC DNA]</scope>
    <source>
        <strain evidence="2">7/96</strain>
    </source>
</reference>
<evidence type="ECO:0000313" key="2">
    <source>
        <dbReference type="EMBL" id="POS70215.1"/>
    </source>
</evidence>
<feature type="compositionally biased region" description="Low complexity" evidence="1">
    <location>
        <begin position="47"/>
        <end position="67"/>
    </location>
</feature>
<organism evidence="2 3">
    <name type="scientific">Diaporthe helianthi</name>
    <dbReference type="NCBI Taxonomy" id="158607"/>
    <lineage>
        <taxon>Eukaryota</taxon>
        <taxon>Fungi</taxon>
        <taxon>Dikarya</taxon>
        <taxon>Ascomycota</taxon>
        <taxon>Pezizomycotina</taxon>
        <taxon>Sordariomycetes</taxon>
        <taxon>Sordariomycetidae</taxon>
        <taxon>Diaporthales</taxon>
        <taxon>Diaporthaceae</taxon>
        <taxon>Diaporthe</taxon>
    </lineage>
</organism>
<accession>A0A2P5HIY3</accession>
<proteinExistence type="predicted"/>
<dbReference type="EMBL" id="MAVT02001739">
    <property type="protein sequence ID" value="POS70215.1"/>
    <property type="molecule type" value="Genomic_DNA"/>
</dbReference>
<dbReference type="Proteomes" id="UP000094444">
    <property type="component" value="Unassembled WGS sequence"/>
</dbReference>
<dbReference type="InParanoid" id="A0A2P5HIY3"/>